<organism evidence="1 2">
    <name type="scientific">Pseudomonas farris</name>
    <dbReference type="NCBI Taxonomy" id="2841207"/>
    <lineage>
        <taxon>Bacteria</taxon>
        <taxon>Pseudomonadati</taxon>
        <taxon>Pseudomonadota</taxon>
        <taxon>Gammaproteobacteria</taxon>
        <taxon>Pseudomonadales</taxon>
        <taxon>Pseudomonadaceae</taxon>
        <taxon>Pseudomonas</taxon>
    </lineage>
</organism>
<protein>
    <submittedName>
        <fullName evidence="1">Uncharacterized protein</fullName>
    </submittedName>
</protein>
<gene>
    <name evidence="1" type="ORF">KVG95_17930</name>
</gene>
<evidence type="ECO:0000313" key="2">
    <source>
        <dbReference type="Proteomes" id="UP000886900"/>
    </source>
</evidence>
<sequence>MNVFSHCLPHSAQLFRFSALQFNNEASGHLNHKPIYQYMPLLAAGFDPINGFAALLTGLSGLRRHLRQTSIQRYVVRAAAYYMMNCGCEN</sequence>
<comment type="caution">
    <text evidence="1">The sequence shown here is derived from an EMBL/GenBank/DDBJ whole genome shotgun (WGS) entry which is preliminary data.</text>
</comment>
<evidence type="ECO:0000313" key="1">
    <source>
        <dbReference type="EMBL" id="MBV4465207.1"/>
    </source>
</evidence>
<accession>A0ABS6PXJ2</accession>
<reference evidence="1" key="1">
    <citation type="submission" date="2021-06" db="EMBL/GenBank/DDBJ databases">
        <title>Updating the genus Pseudomonas: Description of 43 new species and partition of the Pseudomonas putida group.</title>
        <authorList>
            <person name="Girard L."/>
            <person name="Lood C."/>
            <person name="Vandamme P."/>
            <person name="Rokni-Zadeh H."/>
            <person name="Van Noort V."/>
            <person name="Hofte M."/>
            <person name="Lavigne R."/>
            <person name="De Mot R."/>
        </authorList>
    </citation>
    <scope>NUCLEOTIDE SEQUENCE</scope>
    <source>
        <strain evidence="1">SWRI79</strain>
    </source>
</reference>
<dbReference type="RefSeq" id="WP_217857380.1">
    <property type="nucleotide sequence ID" value="NZ_JAHSTV010000008.1"/>
</dbReference>
<proteinExistence type="predicted"/>
<dbReference type="EMBL" id="JAHSTV010000008">
    <property type="protein sequence ID" value="MBV4465207.1"/>
    <property type="molecule type" value="Genomic_DNA"/>
</dbReference>
<keyword evidence="2" id="KW-1185">Reference proteome</keyword>
<name>A0ABS6PXJ2_9PSED</name>
<dbReference type="Proteomes" id="UP000886900">
    <property type="component" value="Unassembled WGS sequence"/>
</dbReference>